<organism evidence="2 3">
    <name type="scientific">Linum trigynum</name>
    <dbReference type="NCBI Taxonomy" id="586398"/>
    <lineage>
        <taxon>Eukaryota</taxon>
        <taxon>Viridiplantae</taxon>
        <taxon>Streptophyta</taxon>
        <taxon>Embryophyta</taxon>
        <taxon>Tracheophyta</taxon>
        <taxon>Spermatophyta</taxon>
        <taxon>Magnoliopsida</taxon>
        <taxon>eudicotyledons</taxon>
        <taxon>Gunneridae</taxon>
        <taxon>Pentapetalae</taxon>
        <taxon>rosids</taxon>
        <taxon>fabids</taxon>
        <taxon>Malpighiales</taxon>
        <taxon>Linaceae</taxon>
        <taxon>Linum</taxon>
    </lineage>
</organism>
<dbReference type="Proteomes" id="UP001497516">
    <property type="component" value="Chromosome 6"/>
</dbReference>
<evidence type="ECO:0000313" key="3">
    <source>
        <dbReference type="Proteomes" id="UP001497516"/>
    </source>
</evidence>
<protein>
    <recommendedName>
        <fullName evidence="4">DUF4283 domain-containing protein</fullName>
    </recommendedName>
</protein>
<feature type="compositionally biased region" description="Basic and acidic residues" evidence="1">
    <location>
        <begin position="266"/>
        <end position="297"/>
    </location>
</feature>
<dbReference type="AlphaFoldDB" id="A0AAV2FCD6"/>
<accession>A0AAV2FCD6</accession>
<sequence>MVLQVVSAFRHTKGPMMRTAAKKRWLEDARGGEMVTMETWFGQSAKPHKGDGDPKWGPGSANVMSMVRFGLGWRRATVQPDGVWSRSVDRNTKPTTGDDDCGLELTWSSWRRIRITRIEGDLKNINNIIFEIRKRIYLNSDCICLSPPNNHVEQLKQEAMAEPNICQDQIVEFSTEDVAVSMPRAKMSLLGRLFIENRPSLSVMHKIVTNAWECRGGDGVPDEASAADHLAECWCPRKASDSGWGQSEMGLKVRGDGGKGGGKGNSKREEGLVAGRSSEREQEQGSGERGKPLMEGRPEVGLKVAASQGAKKSTTSPKMEGDDARVVDVQATEEGTKNLICDQVAVEPGKMDKGENSEMLDAATIVTDERCLMRGSLCGSFPCSGGCGSLAIGWCSRDASTKGWS</sequence>
<evidence type="ECO:0000256" key="1">
    <source>
        <dbReference type="SAM" id="MobiDB-lite"/>
    </source>
</evidence>
<evidence type="ECO:0000313" key="2">
    <source>
        <dbReference type="EMBL" id="CAL1395637.1"/>
    </source>
</evidence>
<evidence type="ECO:0008006" key="4">
    <source>
        <dbReference type="Google" id="ProtNLM"/>
    </source>
</evidence>
<reference evidence="2 3" key="1">
    <citation type="submission" date="2024-04" db="EMBL/GenBank/DDBJ databases">
        <authorList>
            <person name="Fracassetti M."/>
        </authorList>
    </citation>
    <scope>NUCLEOTIDE SEQUENCE [LARGE SCALE GENOMIC DNA]</scope>
</reference>
<name>A0AAV2FCD6_9ROSI</name>
<dbReference type="EMBL" id="OZ034819">
    <property type="protein sequence ID" value="CAL1395637.1"/>
    <property type="molecule type" value="Genomic_DNA"/>
</dbReference>
<keyword evidence="3" id="KW-1185">Reference proteome</keyword>
<gene>
    <name evidence="2" type="ORF">LTRI10_LOCUS36057</name>
</gene>
<feature type="region of interest" description="Disordered" evidence="1">
    <location>
        <begin position="239"/>
        <end position="297"/>
    </location>
</feature>
<proteinExistence type="predicted"/>